<comment type="caution">
    <text evidence="9">The sequence shown here is derived from an EMBL/GenBank/DDBJ whole genome shotgun (WGS) entry which is preliminary data.</text>
</comment>
<evidence type="ECO:0000256" key="8">
    <source>
        <dbReference type="RuleBase" id="RU361257"/>
    </source>
</evidence>
<reference evidence="9" key="2">
    <citation type="submission" date="2020-08" db="EMBL/GenBank/DDBJ databases">
        <authorList>
            <person name="Chen M."/>
            <person name="Teng W."/>
            <person name="Zhao L."/>
            <person name="Hu C."/>
            <person name="Zhou Y."/>
            <person name="Han B."/>
            <person name="Song L."/>
            <person name="Shu W."/>
        </authorList>
    </citation>
    <scope>NUCLEOTIDE SEQUENCE</scope>
    <source>
        <strain evidence="9">FACHB-1375</strain>
    </source>
</reference>
<proteinExistence type="inferred from homology"/>
<protein>
    <recommendedName>
        <fullName evidence="2 8">Site-specific DNA-methyltransferase (adenine-specific)</fullName>
        <ecNumber evidence="2 8">2.1.1.72</ecNumber>
    </recommendedName>
</protein>
<dbReference type="PANTHER" id="PTHR30481:SF3">
    <property type="entry name" value="DNA ADENINE METHYLASE"/>
    <property type="match status" value="1"/>
</dbReference>
<dbReference type="InterPro" id="IPR023095">
    <property type="entry name" value="Ade_MeTrfase_dom_2"/>
</dbReference>
<feature type="binding site" evidence="7">
    <location>
        <position position="21"/>
    </location>
    <ligand>
        <name>S-adenosyl-L-methionine</name>
        <dbReference type="ChEBI" id="CHEBI:59789"/>
    </ligand>
</feature>
<evidence type="ECO:0000256" key="2">
    <source>
        <dbReference type="ARBA" id="ARBA00011900"/>
    </source>
</evidence>
<dbReference type="EC" id="2.1.1.72" evidence="2 8"/>
<dbReference type="GO" id="GO:0043565">
    <property type="term" value="F:sequence-specific DNA binding"/>
    <property type="evidence" value="ECO:0007669"/>
    <property type="project" value="TreeGrafter"/>
</dbReference>
<dbReference type="PIRSF" id="PIRSF000398">
    <property type="entry name" value="M_m6A_EcoRV"/>
    <property type="match status" value="1"/>
</dbReference>
<dbReference type="InterPro" id="IPR002052">
    <property type="entry name" value="DNA_methylase_N6_adenine_CS"/>
</dbReference>
<dbReference type="NCBIfam" id="TIGR00571">
    <property type="entry name" value="dam"/>
    <property type="match status" value="1"/>
</dbReference>
<dbReference type="EMBL" id="JACJPW010000036">
    <property type="protein sequence ID" value="MBD2182403.1"/>
    <property type="molecule type" value="Genomic_DNA"/>
</dbReference>
<dbReference type="Proteomes" id="UP000641646">
    <property type="component" value="Unassembled WGS sequence"/>
</dbReference>
<feature type="binding site" evidence="7">
    <location>
        <position position="17"/>
    </location>
    <ligand>
        <name>S-adenosyl-L-methionine</name>
        <dbReference type="ChEBI" id="CHEBI:59789"/>
    </ligand>
</feature>
<keyword evidence="3 8" id="KW-0489">Methyltransferase</keyword>
<evidence type="ECO:0000256" key="1">
    <source>
        <dbReference type="ARBA" id="ARBA00006594"/>
    </source>
</evidence>
<dbReference type="GO" id="GO:0006298">
    <property type="term" value="P:mismatch repair"/>
    <property type="evidence" value="ECO:0007669"/>
    <property type="project" value="TreeGrafter"/>
</dbReference>
<evidence type="ECO:0000256" key="7">
    <source>
        <dbReference type="PIRSR" id="PIRSR000398-1"/>
    </source>
</evidence>
<dbReference type="PANTHER" id="PTHR30481">
    <property type="entry name" value="DNA ADENINE METHYLASE"/>
    <property type="match status" value="1"/>
</dbReference>
<dbReference type="GO" id="GO:1904047">
    <property type="term" value="F:S-adenosyl-L-methionine binding"/>
    <property type="evidence" value="ECO:0007669"/>
    <property type="project" value="TreeGrafter"/>
</dbReference>
<evidence type="ECO:0000256" key="4">
    <source>
        <dbReference type="ARBA" id="ARBA00022679"/>
    </source>
</evidence>
<evidence type="ECO:0000256" key="5">
    <source>
        <dbReference type="ARBA" id="ARBA00022691"/>
    </source>
</evidence>
<keyword evidence="5 8" id="KW-0949">S-adenosyl-L-methionine</keyword>
<evidence type="ECO:0000313" key="10">
    <source>
        <dbReference type="Proteomes" id="UP000641646"/>
    </source>
</evidence>
<dbReference type="Gene3D" id="1.10.1020.10">
    <property type="entry name" value="Adenine-specific Methyltransferase, Domain 2"/>
    <property type="match status" value="1"/>
</dbReference>
<comment type="catalytic activity">
    <reaction evidence="6 8">
        <text>a 2'-deoxyadenosine in DNA + S-adenosyl-L-methionine = an N(6)-methyl-2'-deoxyadenosine in DNA + S-adenosyl-L-homocysteine + H(+)</text>
        <dbReference type="Rhea" id="RHEA:15197"/>
        <dbReference type="Rhea" id="RHEA-COMP:12418"/>
        <dbReference type="Rhea" id="RHEA-COMP:12419"/>
        <dbReference type="ChEBI" id="CHEBI:15378"/>
        <dbReference type="ChEBI" id="CHEBI:57856"/>
        <dbReference type="ChEBI" id="CHEBI:59789"/>
        <dbReference type="ChEBI" id="CHEBI:90615"/>
        <dbReference type="ChEBI" id="CHEBI:90616"/>
        <dbReference type="EC" id="2.1.1.72"/>
    </reaction>
</comment>
<feature type="binding site" evidence="7">
    <location>
        <position position="191"/>
    </location>
    <ligand>
        <name>S-adenosyl-L-methionine</name>
        <dbReference type="ChEBI" id="CHEBI:59789"/>
    </ligand>
</feature>
<dbReference type="RefSeq" id="WP_190465218.1">
    <property type="nucleotide sequence ID" value="NZ_JACJPW010000036.1"/>
</dbReference>
<dbReference type="PRINTS" id="PR00505">
    <property type="entry name" value="D12N6MTFRASE"/>
</dbReference>
<dbReference type="InterPro" id="IPR029063">
    <property type="entry name" value="SAM-dependent_MTases_sf"/>
</dbReference>
<name>A0A926VFP2_9CYAN</name>
<keyword evidence="4 8" id="KW-0808">Transferase</keyword>
<dbReference type="Gene3D" id="3.40.50.150">
    <property type="entry name" value="Vaccinia Virus protein VP39"/>
    <property type="match status" value="1"/>
</dbReference>
<evidence type="ECO:0000256" key="6">
    <source>
        <dbReference type="ARBA" id="ARBA00047942"/>
    </source>
</evidence>
<dbReference type="GO" id="GO:0009007">
    <property type="term" value="F:site-specific DNA-methyltransferase (adenine-specific) activity"/>
    <property type="evidence" value="ECO:0007669"/>
    <property type="project" value="UniProtKB-UniRule"/>
</dbReference>
<dbReference type="GO" id="GO:0009307">
    <property type="term" value="P:DNA restriction-modification system"/>
    <property type="evidence" value="ECO:0007669"/>
    <property type="project" value="InterPro"/>
</dbReference>
<keyword evidence="10" id="KW-1185">Reference proteome</keyword>
<dbReference type="InterPro" id="IPR012263">
    <property type="entry name" value="M_m6A_EcoRV"/>
</dbReference>
<reference evidence="9" key="1">
    <citation type="journal article" date="2015" name="ISME J.">
        <title>Draft Genome Sequence of Streptomyces incarnatus NRRL8089, which Produces the Nucleoside Antibiotic Sinefungin.</title>
        <authorList>
            <person name="Oshima K."/>
            <person name="Hattori M."/>
            <person name="Shimizu H."/>
            <person name="Fukuda K."/>
            <person name="Nemoto M."/>
            <person name="Inagaki K."/>
            <person name="Tamura T."/>
        </authorList>
    </citation>
    <scope>NUCLEOTIDE SEQUENCE</scope>
    <source>
        <strain evidence="9">FACHB-1375</strain>
    </source>
</reference>
<evidence type="ECO:0000256" key="3">
    <source>
        <dbReference type="ARBA" id="ARBA00022603"/>
    </source>
</evidence>
<comment type="similarity">
    <text evidence="1 8">Belongs to the N(4)/N(6)-methyltransferase family.</text>
</comment>
<dbReference type="AlphaFoldDB" id="A0A926VFP2"/>
<dbReference type="SUPFAM" id="SSF53335">
    <property type="entry name" value="S-adenosyl-L-methionine-dependent methyltransferases"/>
    <property type="match status" value="1"/>
</dbReference>
<accession>A0A926VFP2</accession>
<dbReference type="InterPro" id="IPR012327">
    <property type="entry name" value="MeTrfase_D12"/>
</dbReference>
<organism evidence="9 10">
    <name type="scientific">Aerosakkonema funiforme FACHB-1375</name>
    <dbReference type="NCBI Taxonomy" id="2949571"/>
    <lineage>
        <taxon>Bacteria</taxon>
        <taxon>Bacillati</taxon>
        <taxon>Cyanobacteriota</taxon>
        <taxon>Cyanophyceae</taxon>
        <taxon>Oscillatoriophycideae</taxon>
        <taxon>Aerosakkonematales</taxon>
        <taxon>Aerosakkonemataceae</taxon>
        <taxon>Aerosakkonema</taxon>
    </lineage>
</organism>
<dbReference type="Pfam" id="PF02086">
    <property type="entry name" value="MethyltransfD12"/>
    <property type="match status" value="1"/>
</dbReference>
<dbReference type="GO" id="GO:0032259">
    <property type="term" value="P:methylation"/>
    <property type="evidence" value="ECO:0007669"/>
    <property type="project" value="UniProtKB-KW"/>
</dbReference>
<evidence type="ECO:0000313" key="9">
    <source>
        <dbReference type="EMBL" id="MBD2182403.1"/>
    </source>
</evidence>
<gene>
    <name evidence="9" type="ORF">H6G03_15080</name>
</gene>
<feature type="binding site" evidence="7">
    <location>
        <position position="66"/>
    </location>
    <ligand>
        <name>S-adenosyl-L-methionine</name>
        <dbReference type="ChEBI" id="CHEBI:59789"/>
    </ligand>
</feature>
<sequence>MSTTAKDKVSPRPFLKWAGGKSKLIAQYETFFPKEFQTYYEPFLGGGAVFFYLKQTRPEFKAILTDINADLINTYICVRDRVKDLIACLEEHQQRHNSDYYYDLRNCHTLKGLEAAARFIYLNKTCFNGLYRVNPKGEFNVPVGKYKNPKISNPDLLYTVSEALQGVEIAERSFEAVLDYAKTSNDFVYFDPPYYPLSNTSEFTAYTRDAFRKEDQIRLKEVFAKLASQGVKVMLSNSDCEFIRELYKDFNIEDILAARYINSNAKKRGMISEVLISASRDKVLF</sequence>
<dbReference type="PROSITE" id="PS00092">
    <property type="entry name" value="N6_MTASE"/>
    <property type="match status" value="1"/>
</dbReference>